<keyword evidence="1" id="KW-0472">Membrane</keyword>
<dbReference type="RefSeq" id="WP_133299286.1">
    <property type="nucleotide sequence ID" value="NZ_QUWK01000004.1"/>
</dbReference>
<feature type="transmembrane region" description="Helical" evidence="1">
    <location>
        <begin position="343"/>
        <end position="364"/>
    </location>
</feature>
<feature type="transmembrane region" description="Helical" evidence="1">
    <location>
        <begin position="259"/>
        <end position="275"/>
    </location>
</feature>
<reference evidence="3 4" key="2">
    <citation type="submission" date="2018-09" db="EMBL/GenBank/DDBJ databases">
        <title>Genome of Sphaerochaeta halotolerans strain 4-11.</title>
        <authorList>
            <person name="Nazina T.N."/>
            <person name="Sokolova D.S."/>
        </authorList>
    </citation>
    <scope>NUCLEOTIDE SEQUENCE [LARGE SCALE GENOMIC DNA]</scope>
    <source>
        <strain evidence="3 4">4-11</strain>
    </source>
</reference>
<organism evidence="3 4">
    <name type="scientific">Sphaerochaeta halotolerans</name>
    <dbReference type="NCBI Taxonomy" id="2293840"/>
    <lineage>
        <taxon>Bacteria</taxon>
        <taxon>Pseudomonadati</taxon>
        <taxon>Spirochaetota</taxon>
        <taxon>Spirochaetia</taxon>
        <taxon>Spirochaetales</taxon>
        <taxon>Sphaerochaetaceae</taxon>
        <taxon>Sphaerochaeta</taxon>
    </lineage>
</organism>
<evidence type="ECO:0000259" key="2">
    <source>
        <dbReference type="Pfam" id="PF03772"/>
    </source>
</evidence>
<sequence>MEDLLHPLKLLLPLFTLAIYLASCGSCLFSYPLQVGLVLGSMVLIAAPFFPTRTKSLIVLSCFLYCFFLLLARGVTNSAMVFAFPQNRIVMLEGKLQEDSSLSRSGDQLLRLSLTGCTTKRGYQGSASGVVPVLVPVEAVLVASSDVHVWGQWDDTETILYAEGIQVLGIPPIALARRTLLEALQRRLEVSIEDAQVRSLASMLLLGQLSGESFLLKDKAILCGCAHTLALSGMHLHFFILLAGFFGKRLFGPFWGKRFACIFPCFYVLAVGPKPSLLRALGMYMFQLVPRSKQFSLLVPFYLTGFLQIWLFPFSVTSFAFLYSYGAFAMILFGRGLPPIPLLNTTLAIIGTGPASMMLTGTWNPAGLLYSIPATLLINLAMVFSLLTLVFGSWFSFPLGMVYQGMNALFTLGAEKIWMLSWNTYVLFTLLLLTTLVAFGYAKRVLQTKRRREYALELCLRFATCDQRAAAERGVGDDQEIWTELPALETGS</sequence>
<evidence type="ECO:0000313" key="4">
    <source>
        <dbReference type="Proteomes" id="UP000264002"/>
    </source>
</evidence>
<feature type="transmembrane region" description="Helical" evidence="1">
    <location>
        <begin position="57"/>
        <end position="75"/>
    </location>
</feature>
<dbReference type="EMBL" id="QUWK01000004">
    <property type="protein sequence ID" value="RFU95299.1"/>
    <property type="molecule type" value="Genomic_DNA"/>
</dbReference>
<accession>A0A372MHP8</accession>
<dbReference type="Proteomes" id="UP000264002">
    <property type="component" value="Unassembled WGS sequence"/>
</dbReference>
<gene>
    <name evidence="3" type="ORF">DYP60_04585</name>
</gene>
<proteinExistence type="predicted"/>
<comment type="caution">
    <text evidence="3">The sequence shown here is derived from an EMBL/GenBank/DDBJ whole genome shotgun (WGS) entry which is preliminary data.</text>
</comment>
<protein>
    <recommendedName>
        <fullName evidence="2">ComEC/Rec2-related protein domain-containing protein</fullName>
    </recommendedName>
</protein>
<keyword evidence="1" id="KW-1133">Transmembrane helix</keyword>
<evidence type="ECO:0000256" key="1">
    <source>
        <dbReference type="SAM" id="Phobius"/>
    </source>
</evidence>
<keyword evidence="1" id="KW-0812">Transmembrane</keyword>
<feature type="transmembrane region" description="Helical" evidence="1">
    <location>
        <begin position="319"/>
        <end position="337"/>
    </location>
</feature>
<feature type="transmembrane region" description="Helical" evidence="1">
    <location>
        <begin position="34"/>
        <end position="50"/>
    </location>
</feature>
<evidence type="ECO:0000313" key="3">
    <source>
        <dbReference type="EMBL" id="RFU95299.1"/>
    </source>
</evidence>
<feature type="domain" description="ComEC/Rec2-related protein" evidence="2">
    <location>
        <begin position="204"/>
        <end position="438"/>
    </location>
</feature>
<reference evidence="4" key="1">
    <citation type="submission" date="2018-08" db="EMBL/GenBank/DDBJ databases">
        <authorList>
            <person name="Grouzdev D.S."/>
            <person name="Krutkina M.S."/>
        </authorList>
    </citation>
    <scope>NUCLEOTIDE SEQUENCE [LARGE SCALE GENOMIC DNA]</scope>
    <source>
        <strain evidence="4">4-11</strain>
    </source>
</reference>
<dbReference type="Pfam" id="PF03772">
    <property type="entry name" value="Competence"/>
    <property type="match status" value="1"/>
</dbReference>
<feature type="transmembrane region" description="Helical" evidence="1">
    <location>
        <begin position="229"/>
        <end position="247"/>
    </location>
</feature>
<keyword evidence="4" id="KW-1185">Reference proteome</keyword>
<dbReference type="AlphaFoldDB" id="A0A372MHP8"/>
<name>A0A372MHP8_9SPIR</name>
<feature type="transmembrane region" description="Helical" evidence="1">
    <location>
        <begin position="376"/>
        <end position="397"/>
    </location>
</feature>
<feature type="transmembrane region" description="Helical" evidence="1">
    <location>
        <begin position="295"/>
        <end position="312"/>
    </location>
</feature>
<dbReference type="InterPro" id="IPR004477">
    <property type="entry name" value="ComEC_N"/>
</dbReference>
<feature type="transmembrane region" description="Helical" evidence="1">
    <location>
        <begin position="417"/>
        <end position="442"/>
    </location>
</feature>